<dbReference type="PANTHER" id="PTHR33169:SF14">
    <property type="entry name" value="TRANSCRIPTIONAL REGULATOR RV3488"/>
    <property type="match status" value="1"/>
</dbReference>
<gene>
    <name evidence="2" type="ordered locus">Cwoe_1958</name>
</gene>
<reference evidence="3" key="2">
    <citation type="submission" date="2010-01" db="EMBL/GenBank/DDBJ databases">
        <title>The complete genome of Conexibacter woesei DSM 14684.</title>
        <authorList>
            <consortium name="US DOE Joint Genome Institute (JGI-PGF)"/>
            <person name="Lucas S."/>
            <person name="Copeland A."/>
            <person name="Lapidus A."/>
            <person name="Glavina del Rio T."/>
            <person name="Dalin E."/>
            <person name="Tice H."/>
            <person name="Bruce D."/>
            <person name="Goodwin L."/>
            <person name="Pitluck S."/>
            <person name="Kyrpides N."/>
            <person name="Mavromatis K."/>
            <person name="Ivanova N."/>
            <person name="Mikhailova N."/>
            <person name="Chertkov O."/>
            <person name="Brettin T."/>
            <person name="Detter J.C."/>
            <person name="Han C."/>
            <person name="Larimer F."/>
            <person name="Land M."/>
            <person name="Hauser L."/>
            <person name="Markowitz V."/>
            <person name="Cheng J.-F."/>
            <person name="Hugenholtz P."/>
            <person name="Woyke T."/>
            <person name="Wu D."/>
            <person name="Pukall R."/>
            <person name="Steenblock K."/>
            <person name="Schneider S."/>
            <person name="Klenk H.-P."/>
            <person name="Eisen J.A."/>
        </authorList>
    </citation>
    <scope>NUCLEOTIDE SEQUENCE [LARGE SCALE GENOMIC DNA]</scope>
    <source>
        <strain evidence="3">DSM 14684 / CIP 108061 / JCM 11494 / NBRC 100937 / ID131577</strain>
    </source>
</reference>
<evidence type="ECO:0000313" key="2">
    <source>
        <dbReference type="EMBL" id="ADB50384.1"/>
    </source>
</evidence>
<protein>
    <submittedName>
        <fullName evidence="2">Transcriptional regulator, PadR-like family</fullName>
    </submittedName>
</protein>
<dbReference type="HOGENOM" id="CLU_1452137_0_0_11"/>
<dbReference type="STRING" id="469383.Cwoe_1958"/>
<sequence length="203" mass="23114">MKSSLRSPVNYAVLGLVIEKPSYGYELMQRLQTRYGELLEVSSPSHVYAALDRLQRERLIVHHDRDPSLEPDDENTPSRQPKVTYRATADGAVVYRQWLAEQLRDDGARVELIGRLIATGARDLRAIGDLIDRYDAECVAASQRMPLADRAAADAGVEHERDFVRRLVQEERRFVLEAQLRWIDFAREELRARAARQAGDATA</sequence>
<feature type="domain" description="Transcription regulator PadR N-terminal" evidence="1">
    <location>
        <begin position="13"/>
        <end position="94"/>
    </location>
</feature>
<dbReference type="KEGG" id="cwo:Cwoe_1958"/>
<dbReference type="InterPro" id="IPR005149">
    <property type="entry name" value="Tscrpt_reg_PadR_N"/>
</dbReference>
<accession>D3F3A4</accession>
<dbReference type="Pfam" id="PF03551">
    <property type="entry name" value="PadR"/>
    <property type="match status" value="1"/>
</dbReference>
<evidence type="ECO:0000313" key="3">
    <source>
        <dbReference type="Proteomes" id="UP000008229"/>
    </source>
</evidence>
<reference evidence="2 3" key="1">
    <citation type="journal article" date="2010" name="Stand. Genomic Sci.">
        <title>Complete genome sequence of Conexibacter woesei type strain (ID131577).</title>
        <authorList>
            <person name="Pukall R."/>
            <person name="Lapidus A."/>
            <person name="Glavina Del Rio T."/>
            <person name="Copeland A."/>
            <person name="Tice H."/>
            <person name="Cheng J.-F."/>
            <person name="Lucas S."/>
            <person name="Chen F."/>
            <person name="Nolan M."/>
            <person name="Bruce D."/>
            <person name="Goodwin L."/>
            <person name="Pitluck S."/>
            <person name="Mavromatis K."/>
            <person name="Ivanova N."/>
            <person name="Ovchinnikova G."/>
            <person name="Pati A."/>
            <person name="Chen A."/>
            <person name="Palaniappan K."/>
            <person name="Land M."/>
            <person name="Hauser L."/>
            <person name="Chang Y.-J."/>
            <person name="Jeffries C.D."/>
            <person name="Chain P."/>
            <person name="Meincke L."/>
            <person name="Sims D."/>
            <person name="Brettin T."/>
            <person name="Detter J.C."/>
            <person name="Rohde M."/>
            <person name="Goeker M."/>
            <person name="Bristow J."/>
            <person name="Eisen J.A."/>
            <person name="Markowitz V."/>
            <person name="Kyrpides N.C."/>
            <person name="Klenk H.-P."/>
            <person name="Hugenholtz P."/>
        </authorList>
    </citation>
    <scope>NUCLEOTIDE SEQUENCE [LARGE SCALE GENOMIC DNA]</scope>
    <source>
        <strain evidence="3">DSM 14684 / CIP 108061 / JCM 11494 / NBRC 100937 / ID131577</strain>
    </source>
</reference>
<dbReference type="Proteomes" id="UP000008229">
    <property type="component" value="Chromosome"/>
</dbReference>
<dbReference type="OrthoDB" id="1683430at2"/>
<dbReference type="InterPro" id="IPR036388">
    <property type="entry name" value="WH-like_DNA-bd_sf"/>
</dbReference>
<evidence type="ECO:0000259" key="1">
    <source>
        <dbReference type="Pfam" id="PF03551"/>
    </source>
</evidence>
<dbReference type="InterPro" id="IPR036390">
    <property type="entry name" value="WH_DNA-bd_sf"/>
</dbReference>
<dbReference type="PANTHER" id="PTHR33169">
    <property type="entry name" value="PADR-FAMILY TRANSCRIPTIONAL REGULATOR"/>
    <property type="match status" value="1"/>
</dbReference>
<dbReference type="EMBL" id="CP001854">
    <property type="protein sequence ID" value="ADB50384.1"/>
    <property type="molecule type" value="Genomic_DNA"/>
</dbReference>
<organism evidence="2 3">
    <name type="scientific">Conexibacter woesei (strain DSM 14684 / CCUG 47730 / CIP 108061 / JCM 11494 / NBRC 100937 / ID131577)</name>
    <dbReference type="NCBI Taxonomy" id="469383"/>
    <lineage>
        <taxon>Bacteria</taxon>
        <taxon>Bacillati</taxon>
        <taxon>Actinomycetota</taxon>
        <taxon>Thermoleophilia</taxon>
        <taxon>Solirubrobacterales</taxon>
        <taxon>Conexibacteraceae</taxon>
        <taxon>Conexibacter</taxon>
    </lineage>
</organism>
<dbReference type="InterPro" id="IPR052509">
    <property type="entry name" value="Metal_resp_DNA-bind_regulator"/>
</dbReference>
<keyword evidence="3" id="KW-1185">Reference proteome</keyword>
<dbReference type="Gene3D" id="1.10.10.10">
    <property type="entry name" value="Winged helix-like DNA-binding domain superfamily/Winged helix DNA-binding domain"/>
    <property type="match status" value="1"/>
</dbReference>
<dbReference type="RefSeq" id="WP_012933435.1">
    <property type="nucleotide sequence ID" value="NC_013739.1"/>
</dbReference>
<dbReference type="AlphaFoldDB" id="D3F3A4"/>
<name>D3F3A4_CONWI</name>
<dbReference type="SUPFAM" id="SSF46785">
    <property type="entry name" value="Winged helix' DNA-binding domain"/>
    <property type="match status" value="1"/>
</dbReference>
<dbReference type="eggNOG" id="COG1695">
    <property type="taxonomic scope" value="Bacteria"/>
</dbReference>
<proteinExistence type="predicted"/>